<keyword evidence="7" id="KW-1185">Reference proteome</keyword>
<dbReference type="InterPro" id="IPR009081">
    <property type="entry name" value="PP-bd_ACP"/>
</dbReference>
<dbReference type="Gene3D" id="2.30.38.10">
    <property type="entry name" value="Luciferase, Domain 3"/>
    <property type="match status" value="1"/>
</dbReference>
<dbReference type="InterPro" id="IPR010071">
    <property type="entry name" value="AA_adenyl_dom"/>
</dbReference>
<dbReference type="NCBIfam" id="TIGR01733">
    <property type="entry name" value="AA-adenyl-dom"/>
    <property type="match status" value="2"/>
</dbReference>
<dbReference type="Gene3D" id="3.40.50.980">
    <property type="match status" value="2"/>
</dbReference>
<reference evidence="6 7" key="1">
    <citation type="submission" date="2023-05" db="EMBL/GenBank/DDBJ databases">
        <title>Actinoplanes sp. NEAU-A12 genome sequencing.</title>
        <authorList>
            <person name="Wang Z.-S."/>
        </authorList>
    </citation>
    <scope>NUCLEOTIDE SEQUENCE [LARGE SCALE GENOMIC DNA]</scope>
    <source>
        <strain evidence="6 7">NEAU-A12</strain>
    </source>
</reference>
<dbReference type="EMBL" id="JASCTH010000041">
    <property type="protein sequence ID" value="MDI6105191.1"/>
    <property type="molecule type" value="Genomic_DNA"/>
</dbReference>
<dbReference type="SMART" id="SM00823">
    <property type="entry name" value="PKS_PP"/>
    <property type="match status" value="2"/>
</dbReference>
<proteinExistence type="predicted"/>
<keyword evidence="3" id="KW-0597">Phosphoprotein</keyword>
<comment type="caution">
    <text evidence="6">The sequence shown here is derived from an EMBL/GenBank/DDBJ whole genome shotgun (WGS) entry which is preliminary data.</text>
</comment>
<evidence type="ECO:0000313" key="7">
    <source>
        <dbReference type="Proteomes" id="UP001241758"/>
    </source>
</evidence>
<evidence type="ECO:0000256" key="4">
    <source>
        <dbReference type="SAM" id="MobiDB-lite"/>
    </source>
</evidence>
<dbReference type="Pfam" id="PF13193">
    <property type="entry name" value="AMP-binding_C"/>
    <property type="match status" value="2"/>
</dbReference>
<dbReference type="Proteomes" id="UP001241758">
    <property type="component" value="Unassembled WGS sequence"/>
</dbReference>
<dbReference type="PROSITE" id="PS00455">
    <property type="entry name" value="AMP_BINDING"/>
    <property type="match status" value="2"/>
</dbReference>
<dbReference type="Gene3D" id="1.10.1200.10">
    <property type="entry name" value="ACP-like"/>
    <property type="match status" value="2"/>
</dbReference>
<dbReference type="InterPro" id="IPR020806">
    <property type="entry name" value="PKS_PP-bd"/>
</dbReference>
<feature type="region of interest" description="Disordered" evidence="4">
    <location>
        <begin position="1"/>
        <end position="20"/>
    </location>
</feature>
<dbReference type="SUPFAM" id="SSF56801">
    <property type="entry name" value="Acetyl-CoA synthetase-like"/>
    <property type="match status" value="2"/>
</dbReference>
<protein>
    <submittedName>
        <fullName evidence="6">Amino acid adenylation domain-containing protein</fullName>
    </submittedName>
</protein>
<dbReference type="InterPro" id="IPR025110">
    <property type="entry name" value="AMP-bd_C"/>
</dbReference>
<keyword evidence="2" id="KW-0596">Phosphopantetheine</keyword>
<feature type="domain" description="Carrier" evidence="5">
    <location>
        <begin position="509"/>
        <end position="583"/>
    </location>
</feature>
<dbReference type="Gene3D" id="3.40.50.12780">
    <property type="entry name" value="N-terminal domain of ligase-like"/>
    <property type="match status" value="1"/>
</dbReference>
<dbReference type="Pfam" id="PF00501">
    <property type="entry name" value="AMP-binding"/>
    <property type="match status" value="2"/>
</dbReference>
<dbReference type="InterPro" id="IPR000873">
    <property type="entry name" value="AMP-dep_synth/lig_dom"/>
</dbReference>
<dbReference type="InterPro" id="IPR020845">
    <property type="entry name" value="AMP-binding_CS"/>
</dbReference>
<dbReference type="Pfam" id="PF00668">
    <property type="entry name" value="Condensation"/>
    <property type="match status" value="1"/>
</dbReference>
<gene>
    <name evidence="6" type="ORF">QLQ12_42060</name>
</gene>
<feature type="domain" description="Carrier" evidence="5">
    <location>
        <begin position="1529"/>
        <end position="1603"/>
    </location>
</feature>
<dbReference type="Gene3D" id="3.30.300.30">
    <property type="match status" value="2"/>
</dbReference>
<dbReference type="CDD" id="cd05930">
    <property type="entry name" value="A_NRPS"/>
    <property type="match status" value="1"/>
</dbReference>
<dbReference type="InterPro" id="IPR023213">
    <property type="entry name" value="CAT-like_dom_sf"/>
</dbReference>
<dbReference type="SUPFAM" id="SSF53474">
    <property type="entry name" value="alpha/beta-Hydrolases"/>
    <property type="match status" value="1"/>
</dbReference>
<evidence type="ECO:0000256" key="3">
    <source>
        <dbReference type="ARBA" id="ARBA00022553"/>
    </source>
</evidence>
<dbReference type="InterPro" id="IPR036736">
    <property type="entry name" value="ACP-like_sf"/>
</dbReference>
<dbReference type="InterPro" id="IPR001242">
    <property type="entry name" value="Condensation_dom"/>
</dbReference>
<feature type="compositionally biased region" description="Basic and acidic residues" evidence="4">
    <location>
        <begin position="1"/>
        <end position="11"/>
    </location>
</feature>
<dbReference type="InterPro" id="IPR001031">
    <property type="entry name" value="Thioesterase"/>
</dbReference>
<dbReference type="SUPFAM" id="SSF52777">
    <property type="entry name" value="CoA-dependent acyltransferases"/>
    <property type="match status" value="2"/>
</dbReference>
<dbReference type="InterPro" id="IPR045851">
    <property type="entry name" value="AMP-bd_C_sf"/>
</dbReference>
<dbReference type="Pfam" id="PF00975">
    <property type="entry name" value="Thioesterase"/>
    <property type="match status" value="1"/>
</dbReference>
<dbReference type="SUPFAM" id="SSF47336">
    <property type="entry name" value="ACP-like"/>
    <property type="match status" value="2"/>
</dbReference>
<dbReference type="PANTHER" id="PTHR45527:SF1">
    <property type="entry name" value="FATTY ACID SYNTHASE"/>
    <property type="match status" value="1"/>
</dbReference>
<comment type="cofactor">
    <cofactor evidence="1">
        <name>pantetheine 4'-phosphate</name>
        <dbReference type="ChEBI" id="CHEBI:47942"/>
    </cofactor>
</comment>
<dbReference type="InterPro" id="IPR006162">
    <property type="entry name" value="Ppantetheine_attach_site"/>
</dbReference>
<organism evidence="6 7">
    <name type="scientific">Actinoplanes sandaracinus</name>
    <dbReference type="NCBI Taxonomy" id="3045177"/>
    <lineage>
        <taxon>Bacteria</taxon>
        <taxon>Bacillati</taxon>
        <taxon>Actinomycetota</taxon>
        <taxon>Actinomycetes</taxon>
        <taxon>Micromonosporales</taxon>
        <taxon>Micromonosporaceae</taxon>
        <taxon>Actinoplanes</taxon>
    </lineage>
</organism>
<name>A0ABT6WZL7_9ACTN</name>
<evidence type="ECO:0000256" key="1">
    <source>
        <dbReference type="ARBA" id="ARBA00001957"/>
    </source>
</evidence>
<dbReference type="PROSITE" id="PS50075">
    <property type="entry name" value="CARRIER"/>
    <property type="match status" value="2"/>
</dbReference>
<dbReference type="InterPro" id="IPR042099">
    <property type="entry name" value="ANL_N_sf"/>
</dbReference>
<dbReference type="Gene3D" id="3.40.50.1820">
    <property type="entry name" value="alpha/beta hydrolase"/>
    <property type="match status" value="1"/>
</dbReference>
<dbReference type="RefSeq" id="WP_282766658.1">
    <property type="nucleotide sequence ID" value="NZ_JASCTH010000041.1"/>
</dbReference>
<dbReference type="PANTHER" id="PTHR45527">
    <property type="entry name" value="NONRIBOSOMAL PEPTIDE SYNTHETASE"/>
    <property type="match status" value="1"/>
</dbReference>
<evidence type="ECO:0000256" key="2">
    <source>
        <dbReference type="ARBA" id="ARBA00022450"/>
    </source>
</evidence>
<sequence length="1868" mass="200199">MRFDIRHDDQSAGRGGSAPPPAVELILDQAVRTPQAPAVECHGDQLTYAELATQSARIAAHLHGLGVRRGDLVGVAVPRGVALVAALLGVHRAGAAYVPLDPEHPVERLTHILTDARARVLLTSKSAPPMPATSATLIHIEDIPSAAVAVLPTVEAVDAAYVIYTSGSTGRPKGVLVSHGSLSNFLLSMRHRPGLAPGAAFPAVTTVSFDIAALELFLPLMVGGRVVLSDHTEAQDPYRLAALLARCAAHVMQATPVTWRMLLDSGWQPPAGFVALCGGEKLPSDLAERLRATGIDLWDLYGPTETTVWSSVTRIGTDGTPDFHPVANTTLYVLDDRLDPAAEGELYIGGDGVAAGYLGQPALTADRFVPDPFDVVPGRRLYRTGDLARHHPAGWIEILGRADHQIKVRGFRIEPGDIETCLTGHPSVRTAVVTAYEPAPGDRQLVAYLVPADVDVSAVRAHVAARLPGYLVPDAFVALPELPVTPNGKVDRRALPAPNRDRATRDIVPPRTPAERAAATAMAEVVGAAAVGLHDRFFEVGGDSIRAVRLIGLLRAQGYDYSVQDLYRHQSVADLIAHAVGGGTDRTGTEPFALLDPADRARVPAAVVDAYPMTQAQVGMVYELLADPAGRPYHNVLSHLVRDSEPVVAAELATAVTAVVAVHEVLRTSFDLTTFTEPMQLVHATAAVEFGYTDLRAHPADRRQSLLDAFREAERDRTFDLAAAPLLRVHAHQMTDNRWYLTVTECHAILDGWSHDAIVAQILARYRGEAPPDVPTVRYADFVAHERRSSTDPADRTFWSDRLAGANRLTIPAAWAALDEPPAYTIIVPFADLADDLRALAERAGTPLKSVLLATHLAVWRTVAGTGPFYSGLVCNGRPEVAGGDLVAGMFLNPVPFTTRPGGTWLELVQAVFAEETDLWPHRRYPLLELQRVHGDGGRLLDVAFNYVDSAVLTAAGIDVAGSIDLSPNEFPFAVSTQDGGLVLRARSAAVGRRHGELLAAMYRQALTAMTSDPTGDSRQSLLPPAERRRLLAVGERTPRPAGGVPDLVAAQVARTPDAVAVDGVGGRLTYRALHDRALTWAARLRAAGVRRTDLVGVALGREPDLVAALLGVLYAGGAYVPIDPAHPLERIVGLIRDAGPRVLIAPPDLAGRITDRPVLVPEPDHLDGVVVSPTNPEDLVYVVHTSGSTGRPKGVMARHGALVDRTLSMRRNVGLGPADVVVMVVPVITDVAQLATFVALTSGARLVLAAGNLARDPESLGELLRDVGGTFMQAAPSTWRMLLESGWTPPAGFRVLSGGEAPNTDLVRRLCATPAQVWNMYGPNEATVFCFGTQLTGGTRWVPAANTAIYLLDEDLEPVPDGVPGQIFVGGSGLARGYLGQPASTADVFLPDPYTEVTGGRMYATGDIGRRTGGGIEILGRRDHQLKIRGFRVELGEIENTLSGHPGVRAAVVHPIPGPQGEAQLAAYVIGDLTGLREYAARRLPSHLVPTHLVPLESFPRLPNGKIDRAALPRPDASRPAIDTTFVAPQGAVEQTIAAVWADTLGIEQVGRDDDFFALGGHSLLLLRVIARLRQNGIDRTFRDFLAQRTVRGLAAAQPDGTRQTALTWLARRADRTPLFCVHPGGGSALWYVDLADALAAERPVAAFEWPGLRGDERPHASVPEIAAEYLAELRAAQPAGPYTLLGWCGSTGIAWEMASRLRAAGEKTHLILLDPVVDTATRAVLQHNLDVFRRAEALAATGSQEVQDELRAVLRDLVDDGDSLLAAVDDEKDRVSRLRSWRELLEARLGYRFRPYPGPVDLLLSADFAGDDDAGRAASLDDYVEHWRRLATNGIRLHKVPGGHWAAVRPPYVKSLAATLTSLLDG</sequence>
<evidence type="ECO:0000259" key="5">
    <source>
        <dbReference type="PROSITE" id="PS50075"/>
    </source>
</evidence>
<dbReference type="Gene3D" id="3.30.559.10">
    <property type="entry name" value="Chloramphenicol acetyltransferase-like domain"/>
    <property type="match status" value="1"/>
</dbReference>
<dbReference type="Pfam" id="PF00550">
    <property type="entry name" value="PP-binding"/>
    <property type="match status" value="2"/>
</dbReference>
<dbReference type="Gene3D" id="3.30.559.30">
    <property type="entry name" value="Nonribosomal peptide synthetase, condensation domain"/>
    <property type="match status" value="1"/>
</dbReference>
<dbReference type="InterPro" id="IPR029058">
    <property type="entry name" value="AB_hydrolase_fold"/>
</dbReference>
<dbReference type="PROSITE" id="PS00012">
    <property type="entry name" value="PHOSPHOPANTETHEINE"/>
    <property type="match status" value="2"/>
</dbReference>
<evidence type="ECO:0000313" key="6">
    <source>
        <dbReference type="EMBL" id="MDI6105191.1"/>
    </source>
</evidence>
<accession>A0ABT6WZL7</accession>